<dbReference type="Gene3D" id="2.60.120.10">
    <property type="entry name" value="Jelly Rolls"/>
    <property type="match status" value="1"/>
</dbReference>
<accession>A0A0S4RSR3</accession>
<name>A0A0S4RSR3_CAMHY</name>
<comment type="caution">
    <text evidence="5">The sequence shown here is derived from an EMBL/GenBank/DDBJ whole genome shotgun (WGS) entry which is preliminary data.</text>
</comment>
<dbReference type="InterPro" id="IPR012318">
    <property type="entry name" value="HTH_CRP"/>
</dbReference>
<evidence type="ECO:0000259" key="4">
    <source>
        <dbReference type="PROSITE" id="PS51063"/>
    </source>
</evidence>
<organism evidence="5 6">
    <name type="scientific">Campylobacter hyointestinalis subsp. hyointestinalis</name>
    <dbReference type="NCBI Taxonomy" id="91352"/>
    <lineage>
        <taxon>Bacteria</taxon>
        <taxon>Pseudomonadati</taxon>
        <taxon>Campylobacterota</taxon>
        <taxon>Epsilonproteobacteria</taxon>
        <taxon>Campylobacterales</taxon>
        <taxon>Campylobacteraceae</taxon>
        <taxon>Campylobacter</taxon>
    </lineage>
</organism>
<keyword evidence="6" id="KW-1185">Reference proteome</keyword>
<dbReference type="GO" id="GO:0006355">
    <property type="term" value="P:regulation of DNA-templated transcription"/>
    <property type="evidence" value="ECO:0007669"/>
    <property type="project" value="InterPro"/>
</dbReference>
<evidence type="ECO:0000313" key="5">
    <source>
        <dbReference type="EMBL" id="CUU86813.1"/>
    </source>
</evidence>
<evidence type="ECO:0000256" key="2">
    <source>
        <dbReference type="ARBA" id="ARBA00023125"/>
    </source>
</evidence>
<dbReference type="InterPro" id="IPR014710">
    <property type="entry name" value="RmlC-like_jellyroll"/>
</dbReference>
<sequence length="213" mass="24460">MLSKENQEFLLNKFTRFNLLDDDAKTLINSTICLKFNDKNLLYKDKSSCYGFVIVKSGKLRGFISDSGKEITIFTLHSGDECVICSTCTSNLSSFDIALEAKENLEIIIIPPEIFIKFKEKYPQISNFVLELLAKRFTKSIQIMQQALFTPLSKRLVEFLKQNALNSKIKLTHEEIANHLGSSREAISRILKEMERQGKLKLLRSEIILKNEM</sequence>
<dbReference type="SMART" id="SM00419">
    <property type="entry name" value="HTH_CRP"/>
    <property type="match status" value="1"/>
</dbReference>
<dbReference type="Proteomes" id="UP000052237">
    <property type="component" value="Unassembled WGS sequence"/>
</dbReference>
<dbReference type="SUPFAM" id="SSF51206">
    <property type="entry name" value="cAMP-binding domain-like"/>
    <property type="match status" value="1"/>
</dbReference>
<dbReference type="InterPro" id="IPR036390">
    <property type="entry name" value="WH_DNA-bd_sf"/>
</dbReference>
<dbReference type="GO" id="GO:0003677">
    <property type="term" value="F:DNA binding"/>
    <property type="evidence" value="ECO:0007669"/>
    <property type="project" value="UniProtKB-KW"/>
</dbReference>
<evidence type="ECO:0000313" key="6">
    <source>
        <dbReference type="Proteomes" id="UP000052237"/>
    </source>
</evidence>
<dbReference type="InterPro" id="IPR018490">
    <property type="entry name" value="cNMP-bd_dom_sf"/>
</dbReference>
<keyword evidence="3" id="KW-0804">Transcription</keyword>
<gene>
    <name evidence="5" type="primary">ntcA_2</name>
    <name evidence="5" type="ORF">ERS686654_01716</name>
</gene>
<evidence type="ECO:0000256" key="1">
    <source>
        <dbReference type="ARBA" id="ARBA00023015"/>
    </source>
</evidence>
<dbReference type="AlphaFoldDB" id="A0A0S4RSR3"/>
<dbReference type="EMBL" id="FAVB01000004">
    <property type="protein sequence ID" value="CUU86813.1"/>
    <property type="molecule type" value="Genomic_DNA"/>
</dbReference>
<dbReference type="PROSITE" id="PS51063">
    <property type="entry name" value="HTH_CRP_2"/>
    <property type="match status" value="1"/>
</dbReference>
<proteinExistence type="predicted"/>
<keyword evidence="2" id="KW-0238">DNA-binding</keyword>
<feature type="domain" description="HTH crp-type" evidence="4">
    <location>
        <begin position="150"/>
        <end position="213"/>
    </location>
</feature>
<dbReference type="PRINTS" id="PR00034">
    <property type="entry name" value="HTHCRP"/>
</dbReference>
<dbReference type="InterPro" id="IPR036388">
    <property type="entry name" value="WH-like_DNA-bd_sf"/>
</dbReference>
<dbReference type="Pfam" id="PF13545">
    <property type="entry name" value="HTH_Crp_2"/>
    <property type="match status" value="1"/>
</dbReference>
<dbReference type="SUPFAM" id="SSF46785">
    <property type="entry name" value="Winged helix' DNA-binding domain"/>
    <property type="match status" value="1"/>
</dbReference>
<dbReference type="RefSeq" id="WP_059428887.1">
    <property type="nucleotide sequence ID" value="NZ_CP040464.1"/>
</dbReference>
<protein>
    <submittedName>
        <fullName evidence="5">Crp/Fnr family transcriptional regulator</fullName>
    </submittedName>
</protein>
<evidence type="ECO:0000256" key="3">
    <source>
        <dbReference type="ARBA" id="ARBA00023163"/>
    </source>
</evidence>
<reference evidence="5 6" key="1">
    <citation type="submission" date="2015-11" db="EMBL/GenBank/DDBJ databases">
        <authorList>
            <consortium name="Pathogen Informatics"/>
        </authorList>
    </citation>
    <scope>NUCLEOTIDE SEQUENCE [LARGE SCALE GENOMIC DNA]</scope>
    <source>
        <strain evidence="5 6">006A-0059</strain>
    </source>
</reference>
<keyword evidence="1" id="KW-0805">Transcription regulation</keyword>
<dbReference type="Gene3D" id="1.10.10.10">
    <property type="entry name" value="Winged helix-like DNA-binding domain superfamily/Winged helix DNA-binding domain"/>
    <property type="match status" value="1"/>
</dbReference>